<evidence type="ECO:0000256" key="5">
    <source>
        <dbReference type="ARBA" id="ARBA00023277"/>
    </source>
</evidence>
<keyword evidence="8" id="KW-1133">Transmembrane helix</keyword>
<feature type="transmembrane region" description="Helical" evidence="8">
    <location>
        <begin position="757"/>
        <end position="779"/>
    </location>
</feature>
<gene>
    <name evidence="9" type="primary">ML4</name>
    <name evidence="9" type="ORF">AXF42_Ash003916</name>
</gene>
<protein>
    <recommendedName>
        <fullName evidence="6">O-fucosyltransferase family protein</fullName>
    </recommendedName>
</protein>
<evidence type="ECO:0000256" key="7">
    <source>
        <dbReference type="SAM" id="MobiDB-lite"/>
    </source>
</evidence>
<dbReference type="Pfam" id="PF10063">
    <property type="entry name" value="DUF2301"/>
    <property type="match status" value="1"/>
</dbReference>
<evidence type="ECO:0000256" key="2">
    <source>
        <dbReference type="ARBA" id="ARBA00022676"/>
    </source>
</evidence>
<feature type="transmembrane region" description="Helical" evidence="8">
    <location>
        <begin position="816"/>
        <end position="838"/>
    </location>
</feature>
<feature type="region of interest" description="Disordered" evidence="7">
    <location>
        <begin position="89"/>
        <end position="143"/>
    </location>
</feature>
<dbReference type="GO" id="GO:0009507">
    <property type="term" value="C:chloroplast"/>
    <property type="evidence" value="ECO:0007669"/>
    <property type="project" value="TreeGrafter"/>
</dbReference>
<keyword evidence="8" id="KW-0812">Transmembrane</keyword>
<sequence length="918" mass="100734">MSNIPAPPPLQSHVLPRGPSNIMSTFVPLHHHHVGSAPSINHSLWDCLDTPFNPSSLSNLAFSGTSPMHPLGISPRDMYPHGGRNCIDPLISPGHVGNPSPQQRSHMLHGRNSLNSAPLSYDSPSDRIRGRRSDVNSNQGDNKKQFELDIDRIIRGEDLRTTLMIKNIPNNEKVASLAYARIQGKAALIAHFQNSSLMNEDKRCRPILFHSDGPNAGDQEPFPIGTNIRSRPGRPRMTNNEEHHQRSPPDSGNGDDLSISKESSSSSSKDSEPGRHEPLCRTDRSSGAPARLWIGALVAGGVQPTSLLVIGILGRFGDVFDVEYFISQAKGFVEIVKELPGDLKSREPFKVDCSKRKGNFDYVEEVLPALKKHRYISITPAMSQRRDRYPLYAKAALCQACYKGIRLNRVLEAKAAQLLMAIPKPFLSLHLRFEPDMVAYSQCEYTNLSPSSSAAIEAARGDRTPFTGNAAITWRNRGKCPLTPNETAFILRALSIPTNTNIYLAAGDGLMEIDGLTSAYTNVHSKSSLLSSEDFVKMHGNTKAALDYFVSINSDEYIATYFGNMDKMVSAMRALKGMHKTLLLNRRAFANPLLGHKPIKRKVKKSDMDRDSTQHAPPLTMATPISRALISPLAPLPPPRISQPLRRKVSGSSAASAMEVRIPAFAAYSASTSKSLLRRPHVSRTVRCEAAGEGTGETFDRTVYEGIYGPWTVESSDVREVILYRSGLVMAASSFVLAASVAFVPESTLRDFLKQNIDILYAVGAGGLGLSLLLIHIYVTPIKRFLQALWAVGVLGSVVTYLNFAKPLDEGLVQYVLDNPSALWFVGPLFAALTGLVFKEGNGNSFFKLVTGLMDGGTKQNLLGLWTVLFILFAARKFQQAVKDDIGDKSVFIFNALPEEKKKALLSKLELKNESTPD</sequence>
<comment type="similarity">
    <text evidence="1">Belongs to the glycosyltransferase GT106 family.</text>
</comment>
<feature type="region of interest" description="Disordered" evidence="7">
    <location>
        <begin position="208"/>
        <end position="285"/>
    </location>
</feature>
<dbReference type="Proteomes" id="UP000236161">
    <property type="component" value="Unassembled WGS sequence"/>
</dbReference>
<feature type="transmembrane region" description="Helical" evidence="8">
    <location>
        <begin position="785"/>
        <end position="804"/>
    </location>
</feature>
<proteinExistence type="inferred from homology"/>
<organism evidence="9 10">
    <name type="scientific">Apostasia shenzhenica</name>
    <dbReference type="NCBI Taxonomy" id="1088818"/>
    <lineage>
        <taxon>Eukaryota</taxon>
        <taxon>Viridiplantae</taxon>
        <taxon>Streptophyta</taxon>
        <taxon>Embryophyta</taxon>
        <taxon>Tracheophyta</taxon>
        <taxon>Spermatophyta</taxon>
        <taxon>Magnoliopsida</taxon>
        <taxon>Liliopsida</taxon>
        <taxon>Asparagales</taxon>
        <taxon>Orchidaceae</taxon>
        <taxon>Apostasioideae</taxon>
        <taxon>Apostasia</taxon>
    </lineage>
</organism>
<dbReference type="InterPro" id="IPR019275">
    <property type="entry name" value="DUF2301"/>
</dbReference>
<dbReference type="Pfam" id="PF10250">
    <property type="entry name" value="O-FucT"/>
    <property type="match status" value="1"/>
</dbReference>
<evidence type="ECO:0000256" key="3">
    <source>
        <dbReference type="ARBA" id="ARBA00022679"/>
    </source>
</evidence>
<name>A0A2I0AI97_9ASPA</name>
<keyword evidence="3" id="KW-0808">Transferase</keyword>
<evidence type="ECO:0000256" key="4">
    <source>
        <dbReference type="ARBA" id="ARBA00023253"/>
    </source>
</evidence>
<keyword evidence="10" id="KW-1185">Reference proteome</keyword>
<keyword evidence="5" id="KW-0119">Carbohydrate metabolism</keyword>
<evidence type="ECO:0000256" key="8">
    <source>
        <dbReference type="SAM" id="Phobius"/>
    </source>
</evidence>
<feature type="compositionally biased region" description="Basic and acidic residues" evidence="7">
    <location>
        <begin position="269"/>
        <end position="284"/>
    </location>
</feature>
<evidence type="ECO:0000313" key="10">
    <source>
        <dbReference type="Proteomes" id="UP000236161"/>
    </source>
</evidence>
<accession>A0A2I0AI97</accession>
<evidence type="ECO:0000256" key="6">
    <source>
        <dbReference type="ARBA" id="ARBA00030350"/>
    </source>
</evidence>
<keyword evidence="2" id="KW-0328">Glycosyltransferase</keyword>
<keyword evidence="4" id="KW-0294">Fucose metabolism</keyword>
<dbReference type="AlphaFoldDB" id="A0A2I0AI97"/>
<dbReference type="GO" id="GO:0016757">
    <property type="term" value="F:glycosyltransferase activity"/>
    <property type="evidence" value="ECO:0007669"/>
    <property type="project" value="UniProtKB-KW"/>
</dbReference>
<dbReference type="EMBL" id="KZ451980">
    <property type="protein sequence ID" value="PKA55279.1"/>
    <property type="molecule type" value="Genomic_DNA"/>
</dbReference>
<feature type="compositionally biased region" description="Basic and acidic residues" evidence="7">
    <location>
        <begin position="124"/>
        <end position="134"/>
    </location>
</feature>
<evidence type="ECO:0000256" key="1">
    <source>
        <dbReference type="ARBA" id="ARBA00007737"/>
    </source>
</evidence>
<dbReference type="GO" id="GO:0006004">
    <property type="term" value="P:fucose metabolic process"/>
    <property type="evidence" value="ECO:0007669"/>
    <property type="project" value="UniProtKB-KW"/>
</dbReference>
<dbReference type="PANTHER" id="PTHR36716">
    <property type="entry name" value="F3H9.20 PROTEIN"/>
    <property type="match status" value="1"/>
</dbReference>
<evidence type="ECO:0000313" key="9">
    <source>
        <dbReference type="EMBL" id="PKA55279.1"/>
    </source>
</evidence>
<keyword evidence="8" id="KW-0472">Membrane</keyword>
<dbReference type="OrthoDB" id="1718146at2759"/>
<reference evidence="9 10" key="1">
    <citation type="journal article" date="2017" name="Nature">
        <title>The Apostasia genome and the evolution of orchids.</title>
        <authorList>
            <person name="Zhang G.Q."/>
            <person name="Liu K.W."/>
            <person name="Li Z."/>
            <person name="Lohaus R."/>
            <person name="Hsiao Y.Y."/>
            <person name="Niu S.C."/>
            <person name="Wang J.Y."/>
            <person name="Lin Y.C."/>
            <person name="Xu Q."/>
            <person name="Chen L.J."/>
            <person name="Yoshida K."/>
            <person name="Fujiwara S."/>
            <person name="Wang Z.W."/>
            <person name="Zhang Y.Q."/>
            <person name="Mitsuda N."/>
            <person name="Wang M."/>
            <person name="Liu G.H."/>
            <person name="Pecoraro L."/>
            <person name="Huang H.X."/>
            <person name="Xiao X.J."/>
            <person name="Lin M."/>
            <person name="Wu X.Y."/>
            <person name="Wu W.L."/>
            <person name="Chen Y.Y."/>
            <person name="Chang S.B."/>
            <person name="Sakamoto S."/>
            <person name="Ohme-Takagi M."/>
            <person name="Yagi M."/>
            <person name="Zeng S.J."/>
            <person name="Shen C.Y."/>
            <person name="Yeh C.M."/>
            <person name="Luo Y.B."/>
            <person name="Tsai W.C."/>
            <person name="Van de Peer Y."/>
            <person name="Liu Z.J."/>
        </authorList>
    </citation>
    <scope>NUCLEOTIDE SEQUENCE [LARGE SCALE GENOMIC DNA]</scope>
    <source>
        <strain evidence="10">cv. Shenzhen</strain>
        <tissue evidence="9">Stem</tissue>
    </source>
</reference>
<dbReference type="PANTHER" id="PTHR36716:SF2">
    <property type="entry name" value="F3H9.20 PROTEIN"/>
    <property type="match status" value="1"/>
</dbReference>
<dbReference type="InterPro" id="IPR019378">
    <property type="entry name" value="GDP-Fuc_O-FucTrfase"/>
</dbReference>